<name>J7RGU8_9APHY</name>
<accession>J7RGU8</accession>
<keyword evidence="3" id="KW-1185">Reference proteome</keyword>
<dbReference type="AlphaFoldDB" id="J7RGU8"/>
<organism evidence="2 3">
    <name type="scientific">Fibroporia radiculosa</name>
    <dbReference type="NCBI Taxonomy" id="599839"/>
    <lineage>
        <taxon>Eukaryota</taxon>
        <taxon>Fungi</taxon>
        <taxon>Dikarya</taxon>
        <taxon>Basidiomycota</taxon>
        <taxon>Agaricomycotina</taxon>
        <taxon>Agaricomycetes</taxon>
        <taxon>Polyporales</taxon>
        <taxon>Fibroporiaceae</taxon>
        <taxon>Fibroporia</taxon>
    </lineage>
</organism>
<dbReference type="PANTHER" id="PTHR31681">
    <property type="entry name" value="C2H2-LIKE ZINC FINGER PROTEIN"/>
    <property type="match status" value="1"/>
</dbReference>
<proteinExistence type="predicted"/>
<reference evidence="2 3" key="1">
    <citation type="journal article" date="2012" name="Appl. Environ. Microbiol.">
        <title>Short-read sequencing for genomic analysis of the brown rot fungus Fibroporia radiculosa.</title>
        <authorList>
            <person name="Tang J.D."/>
            <person name="Perkins A.D."/>
            <person name="Sonstegard T.S."/>
            <person name="Schroeder S.G."/>
            <person name="Burgess S.C."/>
            <person name="Diehl S.V."/>
        </authorList>
    </citation>
    <scope>NUCLEOTIDE SEQUENCE [LARGE SCALE GENOMIC DNA]</scope>
    <source>
        <strain evidence="2 3">TFFH 294</strain>
    </source>
</reference>
<dbReference type="InterPro" id="IPR012317">
    <property type="entry name" value="Poly(ADP-ribose)pol_cat_dom"/>
</dbReference>
<sequence>MSGRPVAEQFVGGWKHPTSKPTVVKIWRVCCEKAHNDKFSRYKLAVERRTNLPGGNSHRRWHGTARACLLGDNEQEMALCLSPSCSLCGILRSSFQVSLAGRATAFQRFGRGIYASATSSKANDYVQEIGGSPYRAMLLNDVVVGNGKKMFNDDLSLTQPPSGFDSVLGEPGGGSLNYDETVVYRNDAIRPMFLIIYRS</sequence>
<dbReference type="RefSeq" id="XP_012177590.1">
    <property type="nucleotide sequence ID" value="XM_012322200.1"/>
</dbReference>
<dbReference type="PANTHER" id="PTHR31681:SF3">
    <property type="entry name" value="OS04G0690100 PROTEIN"/>
    <property type="match status" value="1"/>
</dbReference>
<gene>
    <name evidence="2" type="ORF">FIBRA_00301</name>
</gene>
<dbReference type="Gene3D" id="3.90.228.10">
    <property type="match status" value="1"/>
</dbReference>
<protein>
    <recommendedName>
        <fullName evidence="1">PARP catalytic domain-containing protein</fullName>
    </recommendedName>
</protein>
<dbReference type="STRING" id="599839.J7RGU8"/>
<feature type="domain" description="PARP catalytic" evidence="1">
    <location>
        <begin position="18"/>
        <end position="169"/>
    </location>
</feature>
<dbReference type="EMBL" id="HE796876">
    <property type="protein sequence ID" value="CCL98307.1"/>
    <property type="molecule type" value="Genomic_DNA"/>
</dbReference>
<dbReference type="Proteomes" id="UP000006352">
    <property type="component" value="Unassembled WGS sequence"/>
</dbReference>
<evidence type="ECO:0000259" key="1">
    <source>
        <dbReference type="Pfam" id="PF00644"/>
    </source>
</evidence>
<dbReference type="Pfam" id="PF00644">
    <property type="entry name" value="PARP"/>
    <property type="match status" value="1"/>
</dbReference>
<dbReference type="GeneID" id="24093218"/>
<dbReference type="SUPFAM" id="SSF56399">
    <property type="entry name" value="ADP-ribosylation"/>
    <property type="match status" value="1"/>
</dbReference>
<dbReference type="GO" id="GO:0003950">
    <property type="term" value="F:NAD+ poly-ADP-ribosyltransferase activity"/>
    <property type="evidence" value="ECO:0007669"/>
    <property type="project" value="InterPro"/>
</dbReference>
<dbReference type="HOGENOM" id="CLU_039434_1_0_1"/>
<dbReference type="InParanoid" id="J7RGU8"/>
<dbReference type="OrthoDB" id="9514740at2759"/>
<evidence type="ECO:0000313" key="2">
    <source>
        <dbReference type="EMBL" id="CCL98307.1"/>
    </source>
</evidence>
<evidence type="ECO:0000313" key="3">
    <source>
        <dbReference type="Proteomes" id="UP000006352"/>
    </source>
</evidence>